<keyword evidence="15" id="KW-1185">Reference proteome</keyword>
<dbReference type="EMBL" id="QBKP01000022">
    <property type="protein sequence ID" value="PTX45441.1"/>
    <property type="molecule type" value="Genomic_DNA"/>
</dbReference>
<accession>A0A2T6ANN7</accession>
<evidence type="ECO:0000256" key="10">
    <source>
        <dbReference type="ARBA" id="ARBA00023268"/>
    </source>
</evidence>
<evidence type="ECO:0000256" key="5">
    <source>
        <dbReference type="ARBA" id="ARBA00006654"/>
    </source>
</evidence>
<dbReference type="PANTHER" id="PTHR11575:SF6">
    <property type="entry name" value="2',3'-CYCLIC-NUCLEOTIDE 2'-PHOSPHODIESTERASE_3'-NUCLEOTIDASE"/>
    <property type="match status" value="1"/>
</dbReference>
<dbReference type="GO" id="GO:0008254">
    <property type="term" value="F:3'-nucleotidase activity"/>
    <property type="evidence" value="ECO:0007669"/>
    <property type="project" value="UniProtKB-EC"/>
</dbReference>
<comment type="catalytic activity">
    <reaction evidence="2">
        <text>a nucleoside 2',3'-cyclic phosphate + H2O = a nucleoside 3'-phosphate + H(+)</text>
        <dbReference type="Rhea" id="RHEA:19621"/>
        <dbReference type="ChEBI" id="CHEBI:15377"/>
        <dbReference type="ChEBI" id="CHEBI:15378"/>
        <dbReference type="ChEBI" id="CHEBI:66949"/>
        <dbReference type="ChEBI" id="CHEBI:66954"/>
        <dbReference type="EC" id="3.1.4.16"/>
    </reaction>
</comment>
<feature type="domain" description="5'-Nucleotidase C-terminal" evidence="13">
    <location>
        <begin position="362"/>
        <end position="540"/>
    </location>
</feature>
<dbReference type="InterPro" id="IPR006179">
    <property type="entry name" value="5_nucleotidase/apyrase"/>
</dbReference>
<dbReference type="GO" id="GO:0008663">
    <property type="term" value="F:2',3'-cyclic-nucleotide 2'-phosphodiesterase activity"/>
    <property type="evidence" value="ECO:0007669"/>
    <property type="project" value="UniProtKB-EC"/>
</dbReference>
<dbReference type="GO" id="GO:0009166">
    <property type="term" value="P:nucleotide catabolic process"/>
    <property type="evidence" value="ECO:0007669"/>
    <property type="project" value="InterPro"/>
</dbReference>
<dbReference type="AlphaFoldDB" id="A0A2T6ANN7"/>
<comment type="cofactor">
    <cofactor evidence="3">
        <name>a divalent metal cation</name>
        <dbReference type="ChEBI" id="CHEBI:60240"/>
    </cofactor>
</comment>
<evidence type="ECO:0000256" key="7">
    <source>
        <dbReference type="ARBA" id="ARBA00022729"/>
    </source>
</evidence>
<dbReference type="Pfam" id="PF02872">
    <property type="entry name" value="5_nucleotid_C"/>
    <property type="match status" value="1"/>
</dbReference>
<evidence type="ECO:0000256" key="1">
    <source>
        <dbReference type="ARBA" id="ARBA00000527"/>
    </source>
</evidence>
<dbReference type="Gene3D" id="3.90.780.10">
    <property type="entry name" value="5'-Nucleotidase, C-terminal domain"/>
    <property type="match status" value="1"/>
</dbReference>
<name>A0A2T6ANN7_9RHOB</name>
<dbReference type="Pfam" id="PF00149">
    <property type="entry name" value="Metallophos"/>
    <property type="match status" value="1"/>
</dbReference>
<evidence type="ECO:0000256" key="2">
    <source>
        <dbReference type="ARBA" id="ARBA00001730"/>
    </source>
</evidence>
<dbReference type="SUPFAM" id="SSF56300">
    <property type="entry name" value="Metallo-dependent phosphatases"/>
    <property type="match status" value="1"/>
</dbReference>
<dbReference type="GO" id="GO:0046872">
    <property type="term" value="F:metal ion binding"/>
    <property type="evidence" value="ECO:0007669"/>
    <property type="project" value="UniProtKB-KW"/>
</dbReference>
<comment type="caution">
    <text evidence="14">The sequence shown here is derived from an EMBL/GenBank/DDBJ whole genome shotgun (WGS) entry which is preliminary data.</text>
</comment>
<evidence type="ECO:0000256" key="6">
    <source>
        <dbReference type="ARBA" id="ARBA00022723"/>
    </source>
</evidence>
<dbReference type="GO" id="GO:0000166">
    <property type="term" value="F:nucleotide binding"/>
    <property type="evidence" value="ECO:0007669"/>
    <property type="project" value="UniProtKB-KW"/>
</dbReference>
<evidence type="ECO:0000256" key="3">
    <source>
        <dbReference type="ARBA" id="ARBA00001968"/>
    </source>
</evidence>
<evidence type="ECO:0000259" key="12">
    <source>
        <dbReference type="Pfam" id="PF00149"/>
    </source>
</evidence>
<dbReference type="PROSITE" id="PS00786">
    <property type="entry name" value="5_NUCLEOTIDASE_2"/>
    <property type="match status" value="1"/>
</dbReference>
<reference evidence="14 15" key="1">
    <citation type="submission" date="2018-04" db="EMBL/GenBank/DDBJ databases">
        <title>Genomic Encyclopedia of Archaeal and Bacterial Type Strains, Phase II (KMG-II): from individual species to whole genera.</title>
        <authorList>
            <person name="Goeker M."/>
        </authorList>
    </citation>
    <scope>NUCLEOTIDE SEQUENCE [LARGE SCALE GENOMIC DNA]</scope>
    <source>
        <strain evidence="14 15">DSM 21823</strain>
    </source>
</reference>
<organism evidence="14 15">
    <name type="scientific">Gemmobacter caeni</name>
    <dbReference type="NCBI Taxonomy" id="589035"/>
    <lineage>
        <taxon>Bacteria</taxon>
        <taxon>Pseudomonadati</taxon>
        <taxon>Pseudomonadota</taxon>
        <taxon>Alphaproteobacteria</taxon>
        <taxon>Rhodobacterales</taxon>
        <taxon>Paracoccaceae</taxon>
        <taxon>Gemmobacter</taxon>
    </lineage>
</organism>
<dbReference type="InterPro" id="IPR029052">
    <property type="entry name" value="Metallo-depent_PP-like"/>
</dbReference>
<evidence type="ECO:0000256" key="8">
    <source>
        <dbReference type="ARBA" id="ARBA00022741"/>
    </source>
</evidence>
<keyword evidence="10" id="KW-0511">Multifunctional enzyme</keyword>
<gene>
    <name evidence="14" type="ORF">C8N34_12223</name>
</gene>
<keyword evidence="9 11" id="KW-0378">Hydrolase</keyword>
<evidence type="ECO:0000259" key="13">
    <source>
        <dbReference type="Pfam" id="PF02872"/>
    </source>
</evidence>
<sequence>MPSDRNAPVPAPAASPLTARLRILATTDVHSHVLGYDYYADQERDDIGLARVATLIAQARAEAPDSLLFDNGDFLQGNPLGDFAMQQVLTPDSGPHPALIAMNHLGYDAATLGNHEFNFGLERLMAALKAARFPVVTANVTCRQPTAPLLPPWCLLRHELTGSDGQRHAIRIGVIGFVPPQIVQWDRNVLEGRVETQDILASAAAQVPELRAAGADIVIALAHSGLGPADAGFNAEHAATDLARFPGIDAIIAGHSHLPFPGPGYPVAPGMDLKRGLVFGRPVVLPGHYASHLGVIDLDLAHDPRRGWQVTKGHAHLRPSAGISPDPSLTAAVAADHAAILTHIRRPAGQTAVALHSYFATITPSAVLDVVAEAQASYVRHQLRDQPEADLPLLSAASPFKAGGRGGPGNYTDIPAGPLALRNIADLYIYPNTIAVLKLSGAEIADWLENATGIYREIAPGSRDTPLIDEDFPSYNHDHILGLSYRIDLSQPARYDRHGALVHPGARRIQDLCHQGQPVRPKQTFLLATNSYRAAGCGGYLAARPERMVPERLVDVGHAMIRDILLRHFASPPATASQTTSFSFLPLPGTSVTFDTAPEATRHLAEVAHLHPEPLGTTPEGFARFRLHL</sequence>
<keyword evidence="8 11" id="KW-0547">Nucleotide-binding</keyword>
<evidence type="ECO:0000256" key="11">
    <source>
        <dbReference type="RuleBase" id="RU362119"/>
    </source>
</evidence>
<comment type="similarity">
    <text evidence="5 11">Belongs to the 5'-nucleotidase family.</text>
</comment>
<dbReference type="InterPro" id="IPR006146">
    <property type="entry name" value="5'-Nucleotdase_CS"/>
</dbReference>
<dbReference type="InterPro" id="IPR004843">
    <property type="entry name" value="Calcineurin-like_PHP"/>
</dbReference>
<dbReference type="SUPFAM" id="SSF55816">
    <property type="entry name" value="5'-nucleotidase (syn. UDP-sugar hydrolase), C-terminal domain"/>
    <property type="match status" value="1"/>
</dbReference>
<evidence type="ECO:0000256" key="9">
    <source>
        <dbReference type="ARBA" id="ARBA00022801"/>
    </source>
</evidence>
<comment type="catalytic activity">
    <reaction evidence="1">
        <text>a ribonucleoside 3'-phosphate + H2O = a ribonucleoside + phosphate</text>
        <dbReference type="Rhea" id="RHEA:10144"/>
        <dbReference type="ChEBI" id="CHEBI:13197"/>
        <dbReference type="ChEBI" id="CHEBI:15377"/>
        <dbReference type="ChEBI" id="CHEBI:18254"/>
        <dbReference type="ChEBI" id="CHEBI:43474"/>
        <dbReference type="EC" id="3.1.3.6"/>
    </reaction>
</comment>
<dbReference type="PANTHER" id="PTHR11575">
    <property type="entry name" value="5'-NUCLEOTIDASE-RELATED"/>
    <property type="match status" value="1"/>
</dbReference>
<dbReference type="InterPro" id="IPR041827">
    <property type="entry name" value="CpdB_N"/>
</dbReference>
<dbReference type="RefSeq" id="WP_108130566.1">
    <property type="nucleotide sequence ID" value="NZ_QBKP01000022.1"/>
</dbReference>
<evidence type="ECO:0000256" key="4">
    <source>
        <dbReference type="ARBA" id="ARBA00004196"/>
    </source>
</evidence>
<dbReference type="Proteomes" id="UP000244224">
    <property type="component" value="Unassembled WGS sequence"/>
</dbReference>
<keyword evidence="6" id="KW-0479">Metal-binding</keyword>
<dbReference type="InterPro" id="IPR036907">
    <property type="entry name" value="5'-Nucleotdase_C_sf"/>
</dbReference>
<protein>
    <submittedName>
        <fullName evidence="14">2',3'-cyclic-nucleotide 2'-phosphodiesterase/3'-nucleotidase</fullName>
    </submittedName>
</protein>
<dbReference type="InterPro" id="IPR008334">
    <property type="entry name" value="5'-Nucleotdase_C"/>
</dbReference>
<feature type="domain" description="Calcineurin-like phosphoesterase" evidence="12">
    <location>
        <begin position="21"/>
        <end position="258"/>
    </location>
</feature>
<dbReference type="Gene3D" id="3.60.21.10">
    <property type="match status" value="1"/>
</dbReference>
<comment type="subcellular location">
    <subcellularLocation>
        <location evidence="4">Cell envelope</location>
    </subcellularLocation>
</comment>
<proteinExistence type="inferred from homology"/>
<evidence type="ECO:0000313" key="14">
    <source>
        <dbReference type="EMBL" id="PTX45441.1"/>
    </source>
</evidence>
<dbReference type="PRINTS" id="PR01607">
    <property type="entry name" value="APYRASEFAMLY"/>
</dbReference>
<dbReference type="GO" id="GO:0030288">
    <property type="term" value="C:outer membrane-bounded periplasmic space"/>
    <property type="evidence" value="ECO:0007669"/>
    <property type="project" value="TreeGrafter"/>
</dbReference>
<dbReference type="OrthoDB" id="9803927at2"/>
<evidence type="ECO:0000313" key="15">
    <source>
        <dbReference type="Proteomes" id="UP000244224"/>
    </source>
</evidence>
<keyword evidence="7" id="KW-0732">Signal</keyword>
<dbReference type="CDD" id="cd07410">
    <property type="entry name" value="MPP_CpdB_N"/>
    <property type="match status" value="1"/>
</dbReference>
<dbReference type="NCBIfam" id="NF006938">
    <property type="entry name" value="PRK09420.1"/>
    <property type="match status" value="1"/>
</dbReference>
<dbReference type="PROSITE" id="PS00785">
    <property type="entry name" value="5_NUCLEOTIDASE_1"/>
    <property type="match status" value="1"/>
</dbReference>